<feature type="chain" id="PRO_5047070500" evidence="2">
    <location>
        <begin position="31"/>
        <end position="275"/>
    </location>
</feature>
<sequence length="275" mass="26427">MNGRTIAVRTAAVTTAGLGALLILGGPATAAPEPTPLQQGMANLDRIAGEDTAAKAGVGALHSFTSIVGTDRLRDISTAFTPFGYAAPTFGCGSNGPITTIIAAGTSEVPGPRSDQGIAPGSLRFSATPAHSGMPLASGLSVAWVNVATGASGVDVLDDHTEYGLPSLSKTVRSGAGTVLASMWGTIDYPGARCVMTPTVGTFTVTDLPAAAPETSAAPAPAPETTPPGSAGTGGAGAGAAPSTPAPAPADAPAPAPAAAPTTTPAPPAAVTVGG</sequence>
<evidence type="ECO:0000313" key="3">
    <source>
        <dbReference type="EMBL" id="MFF0542952.1"/>
    </source>
</evidence>
<comment type="caution">
    <text evidence="3">The sequence shown here is derived from an EMBL/GenBank/DDBJ whole genome shotgun (WGS) entry which is preliminary data.</text>
</comment>
<organism evidence="3 4">
    <name type="scientific">Nocardia thailandica</name>
    <dbReference type="NCBI Taxonomy" id="257275"/>
    <lineage>
        <taxon>Bacteria</taxon>
        <taxon>Bacillati</taxon>
        <taxon>Actinomycetota</taxon>
        <taxon>Actinomycetes</taxon>
        <taxon>Mycobacteriales</taxon>
        <taxon>Nocardiaceae</taxon>
        <taxon>Nocardia</taxon>
    </lineage>
</organism>
<dbReference type="RefSeq" id="WP_387699669.1">
    <property type="nucleotide sequence ID" value="NZ_JBIAMX010000004.1"/>
</dbReference>
<evidence type="ECO:0000313" key="4">
    <source>
        <dbReference type="Proteomes" id="UP001601444"/>
    </source>
</evidence>
<feature type="compositionally biased region" description="Pro residues" evidence="1">
    <location>
        <begin position="244"/>
        <end position="268"/>
    </location>
</feature>
<name>A0ABW6PKP0_9NOCA</name>
<reference evidence="3 4" key="1">
    <citation type="submission" date="2024-10" db="EMBL/GenBank/DDBJ databases">
        <title>The Natural Products Discovery Center: Release of the First 8490 Sequenced Strains for Exploring Actinobacteria Biosynthetic Diversity.</title>
        <authorList>
            <person name="Kalkreuter E."/>
            <person name="Kautsar S.A."/>
            <person name="Yang D."/>
            <person name="Bader C.D."/>
            <person name="Teijaro C.N."/>
            <person name="Fluegel L."/>
            <person name="Davis C.M."/>
            <person name="Simpson J.R."/>
            <person name="Lauterbach L."/>
            <person name="Steele A.D."/>
            <person name="Gui C."/>
            <person name="Meng S."/>
            <person name="Li G."/>
            <person name="Viehrig K."/>
            <person name="Ye F."/>
            <person name="Su P."/>
            <person name="Kiefer A.F."/>
            <person name="Nichols A."/>
            <person name="Cepeda A.J."/>
            <person name="Yan W."/>
            <person name="Fan B."/>
            <person name="Jiang Y."/>
            <person name="Adhikari A."/>
            <person name="Zheng C.-J."/>
            <person name="Schuster L."/>
            <person name="Cowan T.M."/>
            <person name="Smanski M.J."/>
            <person name="Chevrette M.G."/>
            <person name="De Carvalho L.P.S."/>
            <person name="Shen B."/>
        </authorList>
    </citation>
    <scope>NUCLEOTIDE SEQUENCE [LARGE SCALE GENOMIC DNA]</scope>
    <source>
        <strain evidence="3 4">NPDC004045</strain>
    </source>
</reference>
<accession>A0ABW6PKP0</accession>
<evidence type="ECO:0000256" key="2">
    <source>
        <dbReference type="SAM" id="SignalP"/>
    </source>
</evidence>
<feature type="signal peptide" evidence="2">
    <location>
        <begin position="1"/>
        <end position="30"/>
    </location>
</feature>
<feature type="region of interest" description="Disordered" evidence="1">
    <location>
        <begin position="213"/>
        <end position="275"/>
    </location>
</feature>
<protein>
    <submittedName>
        <fullName evidence="3">Uncharacterized protein</fullName>
    </submittedName>
</protein>
<dbReference type="Proteomes" id="UP001601444">
    <property type="component" value="Unassembled WGS sequence"/>
</dbReference>
<proteinExistence type="predicted"/>
<keyword evidence="2" id="KW-0732">Signal</keyword>
<dbReference type="EMBL" id="JBIAMX010000004">
    <property type="protein sequence ID" value="MFF0542952.1"/>
    <property type="molecule type" value="Genomic_DNA"/>
</dbReference>
<keyword evidence="4" id="KW-1185">Reference proteome</keyword>
<evidence type="ECO:0000256" key="1">
    <source>
        <dbReference type="SAM" id="MobiDB-lite"/>
    </source>
</evidence>
<gene>
    <name evidence="3" type="ORF">ACFYTF_08940</name>
</gene>